<reference evidence="1 2" key="1">
    <citation type="submission" date="2017-10" db="EMBL/GenBank/DDBJ databases">
        <title>A large-scale comparative metagenomic study reveals the eutrophication-driven functional interactions in six Microcystis-epibionts communities.</title>
        <authorList>
            <person name="Li Q."/>
            <person name="Lin F."/>
        </authorList>
    </citation>
    <scope>NUCLEOTIDE SEQUENCE [LARGE SCALE GENOMIC DNA]</scope>
    <source>
        <strain evidence="1">TF09</strain>
    </source>
</reference>
<dbReference type="Proteomes" id="UP000256873">
    <property type="component" value="Unassembled WGS sequence"/>
</dbReference>
<evidence type="ECO:0000313" key="2">
    <source>
        <dbReference type="Proteomes" id="UP000256873"/>
    </source>
</evidence>
<gene>
    <name evidence="1" type="ORF">DWQ54_02335</name>
</gene>
<evidence type="ECO:0000313" key="1">
    <source>
        <dbReference type="EMBL" id="REJ44388.1"/>
    </source>
</evidence>
<dbReference type="EMBL" id="QQWC01000001">
    <property type="protein sequence ID" value="REJ44388.1"/>
    <property type="molecule type" value="Genomic_DNA"/>
</dbReference>
<dbReference type="AlphaFoldDB" id="A0A3E0LAB5"/>
<accession>A0A3E0LAB5</accession>
<proteinExistence type="predicted"/>
<name>A0A3E0LAB5_9CHRO</name>
<sequence>MMFITDECQPTLEERYFLKIRPQLYKLHASHYQYGVRKGTSLAEHLDSVCQFLLTITRIAGVPEEKREIILAVGVTHDLNKLDESGRSVKKLARDRAFLQEQLELAGVSALVKTEEDYELVRRLIERHSGHSASDGMRFFPEDGNIKKWAAMLIGADLFDLGIGEEKRLRKVENELMIALGRPCQLFRVCLSEDKGYLTSLLLGACEEVLMKYSLQSLAIYPDGQLFLGEKFPDRDLTKEIAIAWQNRIDRVFGNNIEQLVHPTKDGIKIELQAIQQNPEETLGCVIALLEKKKAGIKSDKIQQDVSKYAGMAGEKAVREAEAVGLLPIATADDFAISEGLKAAYLSYRGAGINPQEAWDRIGERTGLSKEQRIALEPFNSQYGRCLFAAKSAERGMEGIQEALRESFQLRLATNLQDSDLEVSEEMIAVVSQWLNFPNARTWRAKDELDAYIEANPRQRSSLGSTSKQIEELMSNNMPPETKVQSFSNRLPGGMSAEPKRQADTMASLAYKLMAVGASFPAATKQEPLYLHFALPKGSSPDLLSFWRRFLEEKAAIGEGGTVTIDELKFYKVDNEQLIYKPRSINELGIEFKLNKVVGLAFPKRPEFIQSTVIIPILWGDANNSIALLKTIHLALDLSLATDFGFPFVVSSNLEVESWNNFYGRVEGIPSTLQPLLGNGQYRRSGHSTPKTLRPEEIAEEILTRLRCLGKLAITIASLQKKDDCLYDLSRSLRRPIELYYVILRWLLREHDDPNLEYFWHQISQPLNILLESCMKDEHDLLSRYLKEAASIAEEAVLRGSSFRRTSQAEPFTEFINAIRSRKAHLSWDVVFGALVQNYHNRLDRIREHGVGATKYEQIKRYYEVLRQLFEEVYQSRPERLLADKKTLEAAYLFFLQEARQRIKEESKNQPPTAAETNEQ</sequence>
<comment type="caution">
    <text evidence="1">The sequence shown here is derived from an EMBL/GenBank/DDBJ whole genome shotgun (WGS) entry which is preliminary data.</text>
</comment>
<organism evidence="1 2">
    <name type="scientific">Microcystis flos-aquae TF09</name>
    <dbReference type="NCBI Taxonomy" id="2060473"/>
    <lineage>
        <taxon>Bacteria</taxon>
        <taxon>Bacillati</taxon>
        <taxon>Cyanobacteriota</taxon>
        <taxon>Cyanophyceae</taxon>
        <taxon>Oscillatoriophycideae</taxon>
        <taxon>Chroococcales</taxon>
        <taxon>Microcystaceae</taxon>
        <taxon>Microcystis</taxon>
    </lineage>
</organism>
<protein>
    <submittedName>
        <fullName evidence="1">CRISPR-associated protein Csc3</fullName>
    </submittedName>
</protein>